<dbReference type="GO" id="GO:0003723">
    <property type="term" value="F:RNA binding"/>
    <property type="evidence" value="ECO:0007669"/>
    <property type="project" value="UniProtKB-UniRule"/>
</dbReference>
<dbReference type="GO" id="GO:0045727">
    <property type="term" value="P:positive regulation of translation"/>
    <property type="evidence" value="ECO:0007669"/>
    <property type="project" value="TreeGrafter"/>
</dbReference>
<sequence length="466" mass="50834">MSEPVDIAPPVVVESPAEEDQIVKQPVLSPAPVPTTSPWKAVPVVSSTPIQQSNGSSKWPSAHEAVGKLEKRDKPAAQAPVVKSTGKEKWVPMKASIVVSGSKKFGSTSNGSSVGSNAGARKGQAGKKPRRTASTTGAATARTKKSSPVAKEDAKQDSSSGSQVAVDDESRDSDADFGSTDVVAPADVDNASENLSTEVSKSSELSQAQSGNDSDHSSNIHQQNTDGFQRGAQVQGQNNGYPRRRFNQGHHGDNNGSFKPHQPHSQYPAKQAYGSFRHQQTNRPFSPGYRQKSNQRNGPNGFYNPQPPHPFVAVNNIARQIEYYFSIENLTKDEYLRSQLNAEGFAPLSLITKFYRIVNMSFGGDESLIMGALREIVANENATVDVAELEQDEIENNVAKYLVRSKSWQQWVTKDEAQQTTEPESSNQKILANDDLDSFRIQPPVFESSPMEHQHSNTEQNTETEE</sequence>
<dbReference type="PANTHER" id="PTHR22792:SF132">
    <property type="entry name" value="LA-RELATED PROTEIN 1"/>
    <property type="match status" value="1"/>
</dbReference>
<dbReference type="InterPro" id="IPR006630">
    <property type="entry name" value="La_HTH"/>
</dbReference>
<dbReference type="GO" id="GO:0005829">
    <property type="term" value="C:cytosol"/>
    <property type="evidence" value="ECO:0007669"/>
    <property type="project" value="TreeGrafter"/>
</dbReference>
<dbReference type="OrthoDB" id="340227at2759"/>
<dbReference type="EMBL" id="LT598453">
    <property type="protein sequence ID" value="SCV02923.1"/>
    <property type="molecule type" value="Genomic_DNA"/>
</dbReference>
<keyword evidence="1 2" id="KW-0694">RNA-binding</keyword>
<dbReference type="GO" id="GO:0010494">
    <property type="term" value="C:cytoplasmic stress granule"/>
    <property type="evidence" value="ECO:0007669"/>
    <property type="project" value="TreeGrafter"/>
</dbReference>
<feature type="compositionally biased region" description="Polar residues" evidence="3">
    <location>
        <begin position="219"/>
        <end position="240"/>
    </location>
</feature>
<feature type="compositionally biased region" description="Low complexity" evidence="3">
    <location>
        <begin position="132"/>
        <end position="141"/>
    </location>
</feature>
<feature type="compositionally biased region" description="Basic and acidic residues" evidence="3">
    <location>
        <begin position="65"/>
        <end position="75"/>
    </location>
</feature>
<keyword evidence="6" id="KW-1185">Reference proteome</keyword>
<dbReference type="SMART" id="SM00715">
    <property type="entry name" value="LA"/>
    <property type="match status" value="1"/>
</dbReference>
<dbReference type="Pfam" id="PF05383">
    <property type="entry name" value="La"/>
    <property type="match status" value="1"/>
</dbReference>
<reference evidence="6" key="1">
    <citation type="submission" date="2016-03" db="EMBL/GenBank/DDBJ databases">
        <authorList>
            <person name="Devillers Hugo."/>
        </authorList>
    </citation>
    <scope>NUCLEOTIDE SEQUENCE [LARGE SCALE GENOMIC DNA]</scope>
</reference>
<protein>
    <submittedName>
        <fullName evidence="5">LANO_0G01068g1_1</fullName>
    </submittedName>
</protein>
<dbReference type="CDD" id="cd07323">
    <property type="entry name" value="LAM"/>
    <property type="match status" value="1"/>
</dbReference>
<name>A0A1G4KEH2_9SACH</name>
<feature type="domain" description="HTH La-type RNA-binding" evidence="4">
    <location>
        <begin position="307"/>
        <end position="404"/>
    </location>
</feature>
<evidence type="ECO:0000259" key="4">
    <source>
        <dbReference type="PROSITE" id="PS50961"/>
    </source>
</evidence>
<organism evidence="5 6">
    <name type="scientific">Lachancea nothofagi CBS 11611</name>
    <dbReference type="NCBI Taxonomy" id="1266666"/>
    <lineage>
        <taxon>Eukaryota</taxon>
        <taxon>Fungi</taxon>
        <taxon>Dikarya</taxon>
        <taxon>Ascomycota</taxon>
        <taxon>Saccharomycotina</taxon>
        <taxon>Saccharomycetes</taxon>
        <taxon>Saccharomycetales</taxon>
        <taxon>Saccharomycetaceae</taxon>
        <taxon>Lachancea</taxon>
    </lineage>
</organism>
<feature type="compositionally biased region" description="Polar residues" evidence="3">
    <location>
        <begin position="191"/>
        <end position="212"/>
    </location>
</feature>
<dbReference type="SUPFAM" id="SSF46785">
    <property type="entry name" value="Winged helix' DNA-binding domain"/>
    <property type="match status" value="1"/>
</dbReference>
<dbReference type="Gene3D" id="1.10.10.10">
    <property type="entry name" value="Winged helix-like DNA-binding domain superfamily/Winged helix DNA-binding domain"/>
    <property type="match status" value="1"/>
</dbReference>
<dbReference type="AlphaFoldDB" id="A0A1G4KEH2"/>
<evidence type="ECO:0000256" key="3">
    <source>
        <dbReference type="SAM" id="MobiDB-lite"/>
    </source>
</evidence>
<evidence type="ECO:0000256" key="2">
    <source>
        <dbReference type="PROSITE-ProRule" id="PRU00332"/>
    </source>
</evidence>
<evidence type="ECO:0000313" key="5">
    <source>
        <dbReference type="EMBL" id="SCV02923.1"/>
    </source>
</evidence>
<feature type="compositionally biased region" description="Low complexity" evidence="3">
    <location>
        <begin position="106"/>
        <end position="120"/>
    </location>
</feature>
<feature type="compositionally biased region" description="Polar residues" evidence="3">
    <location>
        <begin position="47"/>
        <end position="59"/>
    </location>
</feature>
<dbReference type="InterPro" id="IPR036390">
    <property type="entry name" value="WH_DNA-bd_sf"/>
</dbReference>
<proteinExistence type="predicted"/>
<feature type="region of interest" description="Disordered" evidence="3">
    <location>
        <begin position="415"/>
        <end position="466"/>
    </location>
</feature>
<dbReference type="InterPro" id="IPR036388">
    <property type="entry name" value="WH-like_DNA-bd_sf"/>
</dbReference>
<dbReference type="InterPro" id="IPR045180">
    <property type="entry name" value="La_dom_prot"/>
</dbReference>
<feature type="compositionally biased region" description="Polar residues" evidence="3">
    <location>
        <begin position="457"/>
        <end position="466"/>
    </location>
</feature>
<gene>
    <name evidence="5" type="ORF">LANO_0G01068G</name>
</gene>
<evidence type="ECO:0000313" key="6">
    <source>
        <dbReference type="Proteomes" id="UP000189911"/>
    </source>
</evidence>
<dbReference type="PANTHER" id="PTHR22792">
    <property type="entry name" value="LUPUS LA PROTEIN-RELATED"/>
    <property type="match status" value="1"/>
</dbReference>
<evidence type="ECO:0000256" key="1">
    <source>
        <dbReference type="ARBA" id="ARBA00022884"/>
    </source>
</evidence>
<feature type="compositionally biased region" description="Polar residues" evidence="3">
    <location>
        <begin position="415"/>
        <end position="430"/>
    </location>
</feature>
<dbReference type="PROSITE" id="PS50961">
    <property type="entry name" value="HTH_LA"/>
    <property type="match status" value="1"/>
</dbReference>
<feature type="region of interest" description="Disordered" evidence="3">
    <location>
        <begin position="47"/>
        <end position="307"/>
    </location>
</feature>
<dbReference type="Proteomes" id="UP000189911">
    <property type="component" value="Chromosome G"/>
</dbReference>
<accession>A0A1G4KEH2</accession>